<proteinExistence type="predicted"/>
<dbReference type="EMBL" id="KQ030596">
    <property type="protein sequence ID" value="KJZ71006.1"/>
    <property type="molecule type" value="Genomic_DNA"/>
</dbReference>
<evidence type="ECO:0000256" key="1">
    <source>
        <dbReference type="ARBA" id="ARBA00023125"/>
    </source>
</evidence>
<dbReference type="InterPro" id="IPR052035">
    <property type="entry name" value="ZnF_BED_domain_contain"/>
</dbReference>
<dbReference type="AlphaFoldDB" id="A0A0F7ZGJ6"/>
<dbReference type="Pfam" id="PF03184">
    <property type="entry name" value="DDE_1"/>
    <property type="match status" value="1"/>
</dbReference>
<reference evidence="4 5" key="1">
    <citation type="journal article" date="2014" name="Genome Biol. Evol.">
        <title>Comparative genomics and transcriptomics analyses reveal divergent lifestyle features of nematode endoparasitic fungus Hirsutella minnesotensis.</title>
        <authorList>
            <person name="Lai Y."/>
            <person name="Liu K."/>
            <person name="Zhang X."/>
            <person name="Zhang X."/>
            <person name="Li K."/>
            <person name="Wang N."/>
            <person name="Shu C."/>
            <person name="Wu Y."/>
            <person name="Wang C."/>
            <person name="Bushley K.E."/>
            <person name="Xiang M."/>
            <person name="Liu X."/>
        </authorList>
    </citation>
    <scope>NUCLEOTIDE SEQUENCE [LARGE SCALE GENOMIC DNA]</scope>
    <source>
        <strain evidence="4 5">3608</strain>
    </source>
</reference>
<sequence length="1011" mass="115965">MAAIDEALASLKSSDAINYSETARRFGCDETTLRRRHQGKQRSRRDADSLYKSRLSKQQELDLIAYVHKLSSRGTLPTMTMIKNLAQDIAKIEVGKNWSYSFVNRQRISLLPGPDNPARARPDPSTTPTPSSPLPTGEDTIVCAPPGHPDCESDDDMPDADTPEPPLNSSHMTLAKKAELIKKWADNKQKHVRKKRDKNSHVYWYMQREAIEGSFYSEYKDGPKIFQEFRWTCIECLQNPSTLRKRFQVLESNRRGVTSGMGDHLKIHRITKESHYARINGYGRAIGGGDYTEADAWSGRPRQRARLTAKESIRRWFVKHRQPFSVVETPAFQEMFLAHNTTCAYRSRITLRNHIHTDFVERREKLKIEFEYNCSTISFTLDIWTAPNRVPIFAIIAHWITPEFEEREEVIEFIELQESHTGEQLAKIVESTLEELRLKPKLLAITGDNAGNNGTLCQSLYDSLKTKFDDKVRSKIEEYDIAPCNTYNMDEKGFLLGVVNRTKRVFSLNQRKQGKLLGASQDGSRSWITLVACVCQDMTSLPPFLIYQGKPGHVQDTWLTEFDPEHQSAFFTTSDTGWTNHELGKEWLVGVFDRFTKAKARNGRDYRLLITDGHSSHINMEFLDWCDQHRIIVAVFPPHSTHRLQPLDVSLFGPLSTAYTNQLIGWMEKTQGLVGLSKREFWTLFWNALGASFTPENIASGWMRTGLLPFNPEVILSQIVRKENNGSDTDSGSEDSGALQQPTARELRRLIDKIVNNSAPDAEISSRKLVNTVESLQSEVELLRYENKGLRETIIREKQRRQRGTALKDFLFDRGDPNSAQVFSPQKVAQAREKKAAIELRKKEEASQKELQRVQRQQRAEEQKEQALERKRQREEKKERKSQEKEARKQEKEAKRQQQDQLKGTDRGKGQQRPQSQHLLPEIRGKNAEALDEIIVALPTSSEFPTPSQSPIQPTYDLVKKPIASPSQAHRTQRPSLVVESDREMVVAYRSLGRPQRNSKRPQWLEDCEIG</sequence>
<dbReference type="OrthoDB" id="2976890at2759"/>
<feature type="domain" description="HTH CENPB-type" evidence="3">
    <location>
        <begin position="47"/>
        <end position="112"/>
    </location>
</feature>
<feature type="compositionally biased region" description="Basic and acidic residues" evidence="2">
    <location>
        <begin position="841"/>
        <end position="909"/>
    </location>
</feature>
<dbReference type="InterPro" id="IPR006600">
    <property type="entry name" value="HTH_CenpB_DNA-bd_dom"/>
</dbReference>
<protein>
    <recommendedName>
        <fullName evidence="3">HTH CENPB-type domain-containing protein</fullName>
    </recommendedName>
</protein>
<organism evidence="4 5">
    <name type="scientific">Hirsutella minnesotensis 3608</name>
    <dbReference type="NCBI Taxonomy" id="1043627"/>
    <lineage>
        <taxon>Eukaryota</taxon>
        <taxon>Fungi</taxon>
        <taxon>Dikarya</taxon>
        <taxon>Ascomycota</taxon>
        <taxon>Pezizomycotina</taxon>
        <taxon>Sordariomycetes</taxon>
        <taxon>Hypocreomycetidae</taxon>
        <taxon>Hypocreales</taxon>
        <taxon>Ophiocordycipitaceae</taxon>
        <taxon>Hirsutella</taxon>
    </lineage>
</organism>
<feature type="compositionally biased region" description="Acidic residues" evidence="2">
    <location>
        <begin position="152"/>
        <end position="162"/>
    </location>
</feature>
<dbReference type="InterPro" id="IPR004875">
    <property type="entry name" value="DDE_SF_endonuclease_dom"/>
</dbReference>
<dbReference type="GO" id="GO:0003677">
    <property type="term" value="F:DNA binding"/>
    <property type="evidence" value="ECO:0007669"/>
    <property type="project" value="UniProtKB-KW"/>
</dbReference>
<feature type="region of interest" description="Disordered" evidence="2">
    <location>
        <begin position="110"/>
        <end position="170"/>
    </location>
</feature>
<accession>A0A0F7ZGJ6</accession>
<evidence type="ECO:0000259" key="3">
    <source>
        <dbReference type="PROSITE" id="PS51253"/>
    </source>
</evidence>
<dbReference type="PANTHER" id="PTHR46481">
    <property type="entry name" value="ZINC FINGER BED DOMAIN-CONTAINING PROTEIN 4"/>
    <property type="match status" value="1"/>
</dbReference>
<evidence type="ECO:0000313" key="4">
    <source>
        <dbReference type="EMBL" id="KJZ71006.1"/>
    </source>
</evidence>
<feature type="region of interest" description="Disordered" evidence="2">
    <location>
        <begin position="841"/>
        <end position="926"/>
    </location>
</feature>
<keyword evidence="5" id="KW-1185">Reference proteome</keyword>
<dbReference type="Proteomes" id="UP000054481">
    <property type="component" value="Unassembled WGS sequence"/>
</dbReference>
<keyword evidence="1" id="KW-0238">DNA-binding</keyword>
<name>A0A0F7ZGJ6_9HYPO</name>
<gene>
    <name evidence="4" type="ORF">HIM_09617</name>
</gene>
<evidence type="ECO:0000256" key="2">
    <source>
        <dbReference type="SAM" id="MobiDB-lite"/>
    </source>
</evidence>
<evidence type="ECO:0000313" key="5">
    <source>
        <dbReference type="Proteomes" id="UP000054481"/>
    </source>
</evidence>
<dbReference type="PANTHER" id="PTHR46481:SF7">
    <property type="entry name" value="ZINC FINGER BED DOMAIN-CONTAINING PROTEIN RICESLEEPER 2-LIKE"/>
    <property type="match status" value="1"/>
</dbReference>
<dbReference type="PROSITE" id="PS51253">
    <property type="entry name" value="HTH_CENPB"/>
    <property type="match status" value="1"/>
</dbReference>